<dbReference type="SUPFAM" id="SSF46689">
    <property type="entry name" value="Homeodomain-like"/>
    <property type="match status" value="1"/>
</dbReference>
<name>A0A6I0F694_9FIRM</name>
<evidence type="ECO:0000313" key="3">
    <source>
        <dbReference type="Proteomes" id="UP000468766"/>
    </source>
</evidence>
<dbReference type="EMBL" id="WBXO01000004">
    <property type="protein sequence ID" value="KAB2952902.1"/>
    <property type="molecule type" value="Genomic_DNA"/>
</dbReference>
<comment type="caution">
    <text evidence="2">The sequence shown here is derived from an EMBL/GenBank/DDBJ whole genome shotgun (WGS) entry which is preliminary data.</text>
</comment>
<sequence length="57" mass="7008">MIMIDMMQKILMMYTHEGKSYREISRITGVHRETVGKYIRQYEERRQQIPNDIFIQT</sequence>
<dbReference type="InterPro" id="IPR055247">
    <property type="entry name" value="InsJ-like_HTH"/>
</dbReference>
<organism evidence="2 3">
    <name type="scientific">Heliorestis acidaminivorans</name>
    <dbReference type="NCBI Taxonomy" id="553427"/>
    <lineage>
        <taxon>Bacteria</taxon>
        <taxon>Bacillati</taxon>
        <taxon>Bacillota</taxon>
        <taxon>Clostridia</taxon>
        <taxon>Eubacteriales</taxon>
        <taxon>Heliobacteriaceae</taxon>
        <taxon>Heliorestis</taxon>
    </lineage>
</organism>
<dbReference type="Proteomes" id="UP000468766">
    <property type="component" value="Unassembled WGS sequence"/>
</dbReference>
<accession>A0A6I0F694</accession>
<gene>
    <name evidence="2" type="ORF">F9B85_06415</name>
</gene>
<dbReference type="InterPro" id="IPR009057">
    <property type="entry name" value="Homeodomain-like_sf"/>
</dbReference>
<protein>
    <submittedName>
        <fullName evidence="2">Helix-turn-helix domain-containing protein</fullName>
    </submittedName>
</protein>
<dbReference type="InterPro" id="IPR036388">
    <property type="entry name" value="WH-like_DNA-bd_sf"/>
</dbReference>
<dbReference type="Pfam" id="PF13518">
    <property type="entry name" value="HTH_28"/>
    <property type="match status" value="1"/>
</dbReference>
<dbReference type="RefSeq" id="WP_151619561.1">
    <property type="nucleotide sequence ID" value="NZ_WBXO01000004.1"/>
</dbReference>
<dbReference type="Gene3D" id="1.10.10.10">
    <property type="entry name" value="Winged helix-like DNA-binding domain superfamily/Winged helix DNA-binding domain"/>
    <property type="match status" value="1"/>
</dbReference>
<evidence type="ECO:0000313" key="2">
    <source>
        <dbReference type="EMBL" id="KAB2952902.1"/>
    </source>
</evidence>
<keyword evidence="3" id="KW-1185">Reference proteome</keyword>
<evidence type="ECO:0000259" key="1">
    <source>
        <dbReference type="Pfam" id="PF13518"/>
    </source>
</evidence>
<dbReference type="AlphaFoldDB" id="A0A6I0F694"/>
<feature type="domain" description="Insertion element IS150 protein InsJ-like helix-turn-helix" evidence="1">
    <location>
        <begin position="9"/>
        <end position="44"/>
    </location>
</feature>
<reference evidence="2 3" key="1">
    <citation type="submission" date="2019-10" db="EMBL/GenBank/DDBJ databases">
        <title>Whole-genome sequence of the extremophile Heliorestis acidaminivorans DSM 24790.</title>
        <authorList>
            <person name="Kyndt J.A."/>
            <person name="Meyer T.E."/>
        </authorList>
    </citation>
    <scope>NUCLEOTIDE SEQUENCE [LARGE SCALE GENOMIC DNA]</scope>
    <source>
        <strain evidence="2 3">DSM 24790</strain>
    </source>
</reference>
<dbReference type="OrthoDB" id="795750at2"/>
<proteinExistence type="predicted"/>